<protein>
    <submittedName>
        <fullName evidence="1">Uncharacterized protein</fullName>
    </submittedName>
</protein>
<reference evidence="1" key="2">
    <citation type="submission" date="2006-06" db="EMBL/GenBank/DDBJ databases">
        <authorList>
            <person name="Buell R."/>
            <person name="Wing R.A."/>
            <person name="McCombie W.A."/>
            <person name="Ouyang S."/>
        </authorList>
    </citation>
    <scope>NUCLEOTIDE SEQUENCE</scope>
</reference>
<name>Q10T21_ORYSJ</name>
<dbReference type="AlphaFoldDB" id="Q10T21"/>
<gene>
    <name evidence="1" type="ordered locus">LOC_Os03g01350</name>
</gene>
<evidence type="ECO:0000313" key="1">
    <source>
        <dbReference type="EMBL" id="ABF93508.1"/>
    </source>
</evidence>
<dbReference type="EMBL" id="DP000009">
    <property type="protein sequence ID" value="ABF93508.1"/>
    <property type="molecule type" value="Genomic_DNA"/>
</dbReference>
<reference evidence="1" key="1">
    <citation type="journal article" date="2005" name="Genome Res.">
        <title>Sequence, annotation, and analysis of synteny between rice chromosome 3 and diverged grass species.</title>
        <authorList>
            <consortium name="Rice Chromosome 3 Sequencing Consortium"/>
            <person name="Buell C.R."/>
            <person name="Yuan Q."/>
            <person name="Ouyang S."/>
            <person name="Liu J."/>
            <person name="Zhu W."/>
            <person name="Wang A."/>
            <person name="Maiti R."/>
            <person name="Haas B."/>
            <person name="Wortman J."/>
            <person name="Pertea M."/>
            <person name="Jones K.M."/>
            <person name="Kim M."/>
            <person name="Overton L."/>
            <person name="Tsitrin T."/>
            <person name="Fadrosh D."/>
            <person name="Bera J."/>
            <person name="Weaver B."/>
            <person name="Jin S."/>
            <person name="Johri S."/>
            <person name="Reardon M."/>
            <person name="Webb K."/>
            <person name="Hill J."/>
            <person name="Moffat K."/>
            <person name="Tallon L."/>
            <person name="Van Aken S."/>
            <person name="Lewis M."/>
            <person name="Utterback T."/>
            <person name="Feldblyum T."/>
            <person name="Zismann V."/>
            <person name="Iobst S."/>
            <person name="Hsiao J."/>
            <person name="de Vazeille A.R."/>
            <person name="Salzberg S.L."/>
            <person name="White O."/>
            <person name="Fraser C."/>
            <person name="Yu Y."/>
            <person name="Kim H."/>
            <person name="Rambo T."/>
            <person name="Currie J."/>
            <person name="Collura K."/>
            <person name="Kernodle-Thompson S."/>
            <person name="Wei F."/>
            <person name="Kudrna K."/>
            <person name="Ammiraju J.S."/>
            <person name="Luo M."/>
            <person name="Goicoechea J.L."/>
            <person name="Wing R.A."/>
            <person name="Henry D."/>
            <person name="Oates R."/>
            <person name="Palmer M."/>
            <person name="Pries G."/>
            <person name="Saski C."/>
            <person name="Simmons J."/>
            <person name="Soderlund C."/>
            <person name="Nelson W."/>
            <person name="de la Bastide M."/>
            <person name="Spiegel L."/>
            <person name="Nascimento L."/>
            <person name="Huang E."/>
            <person name="Preston R."/>
            <person name="Zutavern T."/>
            <person name="Palmer L."/>
            <person name="O'Shaughnessy A."/>
            <person name="Dike S."/>
            <person name="McCombie W.R."/>
            <person name="Minx P."/>
            <person name="Cordum H."/>
            <person name="Wilson R."/>
            <person name="Jin W."/>
            <person name="Lee H.R."/>
            <person name="Jiang J."/>
            <person name="Jackson S."/>
        </authorList>
    </citation>
    <scope>NUCLEOTIDE SEQUENCE [LARGE SCALE GENOMIC DNA]</scope>
</reference>
<sequence length="58" mass="6472">MEEEREGGRRRGIVLIITIKQMLLVISSKAIDISAFFFIENEKVRIQPGNEGGGRPGD</sequence>
<proteinExistence type="predicted"/>
<accession>Q10T21</accession>
<organism evidence="1">
    <name type="scientific">Oryza sativa subsp. japonica</name>
    <name type="common">Rice</name>
    <dbReference type="NCBI Taxonomy" id="39947"/>
    <lineage>
        <taxon>Eukaryota</taxon>
        <taxon>Viridiplantae</taxon>
        <taxon>Streptophyta</taxon>
        <taxon>Embryophyta</taxon>
        <taxon>Tracheophyta</taxon>
        <taxon>Spermatophyta</taxon>
        <taxon>Magnoliopsida</taxon>
        <taxon>Liliopsida</taxon>
        <taxon>Poales</taxon>
        <taxon>Poaceae</taxon>
        <taxon>BOP clade</taxon>
        <taxon>Oryzoideae</taxon>
        <taxon>Oryzeae</taxon>
        <taxon>Oryzinae</taxon>
        <taxon>Oryza</taxon>
        <taxon>Oryza sativa</taxon>
    </lineage>
</organism>